<reference evidence="2 3" key="1">
    <citation type="submission" date="2024-01" db="EMBL/GenBank/DDBJ databases">
        <authorList>
            <person name="Allen C."/>
            <person name="Tagirdzhanova G."/>
        </authorList>
    </citation>
    <scope>NUCLEOTIDE SEQUENCE [LARGE SCALE GENOMIC DNA]</scope>
</reference>
<evidence type="ECO:0000313" key="2">
    <source>
        <dbReference type="EMBL" id="CAK7226447.1"/>
    </source>
</evidence>
<comment type="caution">
    <text evidence="2">The sequence shown here is derived from an EMBL/GenBank/DDBJ whole genome shotgun (WGS) entry which is preliminary data.</text>
</comment>
<organism evidence="2 3">
    <name type="scientific">Sporothrix bragantina</name>
    <dbReference type="NCBI Taxonomy" id="671064"/>
    <lineage>
        <taxon>Eukaryota</taxon>
        <taxon>Fungi</taxon>
        <taxon>Dikarya</taxon>
        <taxon>Ascomycota</taxon>
        <taxon>Pezizomycotina</taxon>
        <taxon>Sordariomycetes</taxon>
        <taxon>Sordariomycetidae</taxon>
        <taxon>Ophiostomatales</taxon>
        <taxon>Ophiostomataceae</taxon>
        <taxon>Sporothrix</taxon>
    </lineage>
</organism>
<protein>
    <recommendedName>
        <fullName evidence="4">Peptidase S1 domain-containing protein</fullName>
    </recommendedName>
</protein>
<proteinExistence type="predicted"/>
<feature type="region of interest" description="Disordered" evidence="1">
    <location>
        <begin position="264"/>
        <end position="285"/>
    </location>
</feature>
<dbReference type="EMBL" id="CAWUHC010000059">
    <property type="protein sequence ID" value="CAK7226447.1"/>
    <property type="molecule type" value="Genomic_DNA"/>
</dbReference>
<sequence length="486" mass="53658">MSHTIDEHSPPSEDEQENYFYIAVIDTLEQDTSGWDSVYPIRIGPMYGLFKIDDHPVVLLVTLRIGIFLSWESALIRALRCRAVHLKHGVDNVHVEMKMGEFVPMAWPASQTLAASVDWSFSGPIIPDADKNLVEWELASINASLMSLLPYPGHAIEQKEAKDGELEAVQGTLGLSLRLVDPAKMTAYATTEQEPEPPGPAFALTSRHVAVGLRLPPSMDIVPETTRDIPSISPSSAQLKIFSEAGPSTKTALRKLKDSLSFQQANSGAVVRPTPSSRPQDQEDASQRLIGTVAFSPAHQTDKHGAWVDWAVYLCEACTHQMSRWVRSFKDAQPHWRHLQVDLVDNQLAVDDFGFMSLHARDLPSEPAFHQCNRTSHVVAKRGRNTGLTYGVTNEIEAIRCLPSTPEQGPAVVLFHLLIVGVDERPFSQPGDSGSCISDTSGRVVGVLDGGYVTEHVKRYFEHHEKDKNTTMPNVSDVCHAHPIDC</sequence>
<evidence type="ECO:0000256" key="1">
    <source>
        <dbReference type="SAM" id="MobiDB-lite"/>
    </source>
</evidence>
<evidence type="ECO:0000313" key="3">
    <source>
        <dbReference type="Proteomes" id="UP001642406"/>
    </source>
</evidence>
<accession>A0ABP0C393</accession>
<keyword evidence="3" id="KW-1185">Reference proteome</keyword>
<name>A0ABP0C393_9PEZI</name>
<gene>
    <name evidence="2" type="ORF">SBRCBS47491_006235</name>
</gene>
<evidence type="ECO:0008006" key="4">
    <source>
        <dbReference type="Google" id="ProtNLM"/>
    </source>
</evidence>
<dbReference type="Proteomes" id="UP001642406">
    <property type="component" value="Unassembled WGS sequence"/>
</dbReference>